<dbReference type="RefSeq" id="WP_125147750.1">
    <property type="nucleotide sequence ID" value="NZ_UYIN01000001.1"/>
</dbReference>
<comment type="caution">
    <text evidence="5">The sequence shown here is derived from an EMBL/GenBank/DDBJ whole genome shotgun (WGS) entry which is preliminary data.</text>
</comment>
<keyword evidence="5" id="KW-0378">Hydrolase</keyword>
<dbReference type="Proteomes" id="UP000277570">
    <property type="component" value="Unassembled WGS sequence"/>
</dbReference>
<evidence type="ECO:0000313" key="5">
    <source>
        <dbReference type="EMBL" id="VDG69875.1"/>
    </source>
</evidence>
<name>A0ABY6SP04_9CLOT</name>
<accession>A0ABY6SP04</accession>
<reference evidence="5 6" key="1">
    <citation type="submission" date="2018-11" db="EMBL/GenBank/DDBJ databases">
        <authorList>
            <consortium name="Pathogen Informatics"/>
        </authorList>
    </citation>
    <scope>NUCLEOTIDE SEQUENCE [LARGE SCALE GENOMIC DNA]</scope>
    <source>
        <strain evidence="5 6">NCTC10913</strain>
    </source>
</reference>
<evidence type="ECO:0000313" key="6">
    <source>
        <dbReference type="Proteomes" id="UP000277570"/>
    </source>
</evidence>
<dbReference type="GO" id="GO:0008233">
    <property type="term" value="F:peptidase activity"/>
    <property type="evidence" value="ECO:0007669"/>
    <property type="project" value="UniProtKB-KW"/>
</dbReference>
<dbReference type="Pfam" id="PF12733">
    <property type="entry name" value="Cadherin-like"/>
    <property type="match status" value="1"/>
</dbReference>
<evidence type="ECO:0000256" key="2">
    <source>
        <dbReference type="PROSITE-ProRule" id="PRU00591"/>
    </source>
</evidence>
<sequence length="373" mass="42060">MNKGLRKIVGLAIAINIISGVVPTTLSIGAQEVQAATRSGYLEGIEVETNKDKNVTLYTKSNCKSDYKLSKLDDDDKIPTSLYGEVSDSVKKLKITKVDLTDDSKYSYKIYKGSDEIDLDEEVKASSNTTLKVKVFEGDTLKETYSIKIEKDDDDDDDDDDMDDDIYLDDITLTYNYDTVKLGFKQKTTEYNIEVENKVNFLRIAAEPEDDDDRVKVNGVKVKDEDDWETKVALKEGNNKIEIEVRDEDQENERTYVINVTRLSVNGTSSNNTTSSTTSTSGSTSSVNNTGWKYTNGKWQYYDSKGNLYKNSWYTDAKGKSYYLGADGNMATGWLTLGGNQYYFDLFSGERKTGWICIGKAWYQFDSRGVLVK</sequence>
<dbReference type="PROSITE" id="PS51170">
    <property type="entry name" value="CW"/>
    <property type="match status" value="1"/>
</dbReference>
<proteinExistence type="predicted"/>
<evidence type="ECO:0000256" key="1">
    <source>
        <dbReference type="ARBA" id="ARBA00022737"/>
    </source>
</evidence>
<dbReference type="Gene3D" id="2.10.270.10">
    <property type="entry name" value="Cholin Binding"/>
    <property type="match status" value="1"/>
</dbReference>
<keyword evidence="1" id="KW-0677">Repeat</keyword>
<dbReference type="SUPFAM" id="SSF69360">
    <property type="entry name" value="Cell wall binding repeat"/>
    <property type="match status" value="1"/>
</dbReference>
<gene>
    <name evidence="5" type="primary">lytA_11</name>
    <name evidence="5" type="ORF">NCTC10913_00510</name>
</gene>
<dbReference type="InterPro" id="IPR018337">
    <property type="entry name" value="Cell_wall/Cho-bd_repeat"/>
</dbReference>
<organism evidence="5 6">
    <name type="scientific">Clostridium carnis</name>
    <dbReference type="NCBI Taxonomy" id="1530"/>
    <lineage>
        <taxon>Bacteria</taxon>
        <taxon>Bacillati</taxon>
        <taxon>Bacillota</taxon>
        <taxon>Clostridia</taxon>
        <taxon>Eubacteriales</taxon>
        <taxon>Clostridiaceae</taxon>
        <taxon>Clostridium</taxon>
    </lineage>
</organism>
<evidence type="ECO:0000259" key="4">
    <source>
        <dbReference type="Pfam" id="PF12733"/>
    </source>
</evidence>
<dbReference type="EC" id="3.5.1.28" evidence="5"/>
<feature type="repeat" description="Cell wall-binding" evidence="2">
    <location>
        <begin position="289"/>
        <end position="308"/>
    </location>
</feature>
<keyword evidence="6" id="KW-1185">Reference proteome</keyword>
<dbReference type="GO" id="GO:0006508">
    <property type="term" value="P:proteolysis"/>
    <property type="evidence" value="ECO:0007669"/>
    <property type="project" value="UniProtKB-KW"/>
</dbReference>
<protein>
    <submittedName>
        <fullName evidence="5">Collagenolytic protease</fullName>
        <ecNumber evidence="5">3.5.1.28</ecNumber>
    </submittedName>
</protein>
<evidence type="ECO:0000256" key="3">
    <source>
        <dbReference type="SAM" id="MobiDB-lite"/>
    </source>
</evidence>
<dbReference type="InterPro" id="IPR025883">
    <property type="entry name" value="Cadherin-like_domain"/>
</dbReference>
<feature type="domain" description="Cadherin-like beta-sandwich-like" evidence="4">
    <location>
        <begin position="169"/>
        <end position="262"/>
    </location>
</feature>
<keyword evidence="5" id="KW-0645">Protease</keyword>
<dbReference type="Pfam" id="PF01473">
    <property type="entry name" value="Choline_bind_1"/>
    <property type="match status" value="3"/>
</dbReference>
<dbReference type="GO" id="GO:0008745">
    <property type="term" value="F:N-acetylmuramoyl-L-alanine amidase activity"/>
    <property type="evidence" value="ECO:0007669"/>
    <property type="project" value="UniProtKB-EC"/>
</dbReference>
<dbReference type="EMBL" id="UYIN01000001">
    <property type="protein sequence ID" value="VDG69875.1"/>
    <property type="molecule type" value="Genomic_DNA"/>
</dbReference>
<feature type="region of interest" description="Disordered" evidence="3">
    <location>
        <begin position="267"/>
        <end position="287"/>
    </location>
</feature>